<evidence type="ECO:0000313" key="2">
    <source>
        <dbReference type="Proteomes" id="UP000076959"/>
    </source>
</evidence>
<dbReference type="AlphaFoldDB" id="A0A176Z9T9"/>
<gene>
    <name evidence="1" type="ORF">AYJ54_37690</name>
</gene>
<dbReference type="RefSeq" id="WP_063696021.1">
    <property type="nucleotide sequence ID" value="NZ_LUUB01000011.1"/>
</dbReference>
<organism evidence="1 2">
    <name type="scientific">Bradyrhizobium centrolobii</name>
    <dbReference type="NCBI Taxonomy" id="1505087"/>
    <lineage>
        <taxon>Bacteria</taxon>
        <taxon>Pseudomonadati</taxon>
        <taxon>Pseudomonadota</taxon>
        <taxon>Alphaproteobacteria</taxon>
        <taxon>Hyphomicrobiales</taxon>
        <taxon>Nitrobacteraceae</taxon>
        <taxon>Bradyrhizobium</taxon>
    </lineage>
</organism>
<dbReference type="OrthoDB" id="323141at2"/>
<comment type="caution">
    <text evidence="1">The sequence shown here is derived from an EMBL/GenBank/DDBJ whole genome shotgun (WGS) entry which is preliminary data.</text>
</comment>
<accession>A0A176Z9T9</accession>
<keyword evidence="2" id="KW-1185">Reference proteome</keyword>
<sequence>MTSIRTQARSEMRLNVIRLLAFGLLLVLPAASRAQHSPSIAEQIAKTYGLDSFGQIEAIRYTWNGEFPGGHKISNKWEWSPKTDTVAYEGKDKEGNPVKVTYQRSQLSSQSDVVKKEVDPAFVNDQYWVLLPFHLLWDGATATDDGQQKRPTGDASAQKVVVKYPSEGGYQPGDTWDLYIGADKRIEEIAYHRGAANPPHFVTGIYADHKKAGPLLISTDHPGMVDGKPFRITLTDVSVKLTGSDKWIDAQ</sequence>
<dbReference type="EMBL" id="LUUB01000011">
    <property type="protein sequence ID" value="OAF16623.1"/>
    <property type="molecule type" value="Genomic_DNA"/>
</dbReference>
<name>A0A176Z9T9_9BRAD</name>
<dbReference type="STRING" id="1505087.AYJ54_37690"/>
<protein>
    <submittedName>
        <fullName evidence="1">Uncharacterized protein</fullName>
    </submittedName>
</protein>
<dbReference type="Proteomes" id="UP000076959">
    <property type="component" value="Unassembled WGS sequence"/>
</dbReference>
<reference evidence="1 2" key="1">
    <citation type="submission" date="2016-03" db="EMBL/GenBank/DDBJ databases">
        <title>Draft Genome Sequence of the Strain BR 10245 (Bradyrhizobium sp.) isolated from nodules of Centrolobium paraense.</title>
        <authorList>
            <person name="Simoes-Araujo J.L.Sr."/>
            <person name="Barauna A.C."/>
            <person name="Silva K."/>
            <person name="Zilli J.E."/>
        </authorList>
    </citation>
    <scope>NUCLEOTIDE SEQUENCE [LARGE SCALE GENOMIC DNA]</scope>
    <source>
        <strain evidence="1 2">BR 10245</strain>
    </source>
</reference>
<proteinExistence type="predicted"/>
<evidence type="ECO:0000313" key="1">
    <source>
        <dbReference type="EMBL" id="OAF16623.1"/>
    </source>
</evidence>